<reference evidence="13" key="1">
    <citation type="submission" date="2025-08" db="UniProtKB">
        <authorList>
            <consortium name="RefSeq"/>
        </authorList>
    </citation>
    <scope>IDENTIFICATION</scope>
    <source>
        <tissue evidence="13">Gonads</tissue>
    </source>
</reference>
<dbReference type="Proteomes" id="UP000085678">
    <property type="component" value="Unplaced"/>
</dbReference>
<protein>
    <submittedName>
        <fullName evidence="13">Uncharacterized protein LOC106153045</fullName>
    </submittedName>
</protein>
<dbReference type="RefSeq" id="XP_013382267.1">
    <property type="nucleotide sequence ID" value="XM_013526813.1"/>
</dbReference>
<feature type="transmembrane region" description="Helical" evidence="10">
    <location>
        <begin position="189"/>
        <end position="214"/>
    </location>
</feature>
<feature type="transmembrane region" description="Helical" evidence="10">
    <location>
        <begin position="117"/>
        <end position="138"/>
    </location>
</feature>
<feature type="compositionally biased region" description="Polar residues" evidence="9">
    <location>
        <begin position="632"/>
        <end position="642"/>
    </location>
</feature>
<evidence type="ECO:0000256" key="3">
    <source>
        <dbReference type="ARBA" id="ARBA00022989"/>
    </source>
</evidence>
<evidence type="ECO:0000256" key="8">
    <source>
        <dbReference type="ARBA" id="ARBA00023224"/>
    </source>
</evidence>
<feature type="transmembrane region" description="Helical" evidence="10">
    <location>
        <begin position="328"/>
        <end position="348"/>
    </location>
</feature>
<dbReference type="PROSITE" id="PS50259">
    <property type="entry name" value="G_PROTEIN_RECEP_F3_4"/>
    <property type="match status" value="1"/>
</dbReference>
<evidence type="ECO:0000313" key="13">
    <source>
        <dbReference type="RefSeq" id="XP_013382267.1"/>
    </source>
</evidence>
<feature type="transmembrane region" description="Helical" evidence="10">
    <location>
        <begin position="290"/>
        <end position="313"/>
    </location>
</feature>
<evidence type="ECO:0000256" key="7">
    <source>
        <dbReference type="ARBA" id="ARBA00023180"/>
    </source>
</evidence>
<evidence type="ECO:0000313" key="12">
    <source>
        <dbReference type="Proteomes" id="UP000085678"/>
    </source>
</evidence>
<organism evidence="12 13">
    <name type="scientific">Lingula anatina</name>
    <name type="common">Brachiopod</name>
    <name type="synonym">Lingula unguis</name>
    <dbReference type="NCBI Taxonomy" id="7574"/>
    <lineage>
        <taxon>Eukaryota</taxon>
        <taxon>Metazoa</taxon>
        <taxon>Spiralia</taxon>
        <taxon>Lophotrochozoa</taxon>
        <taxon>Brachiopoda</taxon>
        <taxon>Linguliformea</taxon>
        <taxon>Lingulata</taxon>
        <taxon>Lingulida</taxon>
        <taxon>Linguloidea</taxon>
        <taxon>Lingulidae</taxon>
        <taxon>Lingula</taxon>
    </lineage>
</organism>
<evidence type="ECO:0000259" key="11">
    <source>
        <dbReference type="PROSITE" id="PS50259"/>
    </source>
</evidence>
<keyword evidence="4" id="KW-0297">G-protein coupled receptor</keyword>
<dbReference type="CDD" id="cd15047">
    <property type="entry name" value="7tmC_GABA-B-like"/>
    <property type="match status" value="1"/>
</dbReference>
<evidence type="ECO:0000256" key="4">
    <source>
        <dbReference type="ARBA" id="ARBA00023040"/>
    </source>
</evidence>
<evidence type="ECO:0000256" key="6">
    <source>
        <dbReference type="ARBA" id="ARBA00023170"/>
    </source>
</evidence>
<feature type="compositionally biased region" description="Basic and acidic residues" evidence="9">
    <location>
        <begin position="611"/>
        <end position="631"/>
    </location>
</feature>
<dbReference type="InParanoid" id="A0A1S3H8F2"/>
<accession>A0A1S3H8F2</accession>
<keyword evidence="8" id="KW-0807">Transducer</keyword>
<dbReference type="InterPro" id="IPR017978">
    <property type="entry name" value="GPCR_3_C"/>
</dbReference>
<keyword evidence="7" id="KW-0325">Glycoprotein</keyword>
<dbReference type="GO" id="GO:0004965">
    <property type="term" value="F:G protein-coupled GABA receptor activity"/>
    <property type="evidence" value="ECO:0007669"/>
    <property type="project" value="InterPro"/>
</dbReference>
<dbReference type="PANTHER" id="PTHR10519">
    <property type="entry name" value="GABA-B RECEPTOR"/>
    <property type="match status" value="1"/>
</dbReference>
<dbReference type="KEGG" id="lak:106153045"/>
<dbReference type="Gene3D" id="3.40.50.2300">
    <property type="match status" value="2"/>
</dbReference>
<keyword evidence="12" id="KW-1185">Reference proteome</keyword>
<dbReference type="PANTHER" id="PTHR10519:SF20">
    <property type="entry name" value="G-PROTEIN COUPLED RECEPTOR 156-RELATED"/>
    <property type="match status" value="1"/>
</dbReference>
<feature type="transmembrane region" description="Helical" evidence="10">
    <location>
        <begin position="235"/>
        <end position="255"/>
    </location>
</feature>
<feature type="compositionally biased region" description="Polar residues" evidence="9">
    <location>
        <begin position="559"/>
        <end position="576"/>
    </location>
</feature>
<dbReference type="GO" id="GO:0007214">
    <property type="term" value="P:gamma-aminobutyric acid signaling pathway"/>
    <property type="evidence" value="ECO:0007669"/>
    <property type="project" value="TreeGrafter"/>
</dbReference>
<keyword evidence="5 10" id="KW-0472">Membrane</keyword>
<dbReference type="InterPro" id="IPR002455">
    <property type="entry name" value="GPCR3_GABA-B"/>
</dbReference>
<dbReference type="AlphaFoldDB" id="A0A1S3H8F2"/>
<feature type="domain" description="G-protein coupled receptors family 3 profile" evidence="11">
    <location>
        <begin position="199"/>
        <end position="390"/>
    </location>
</feature>
<dbReference type="GO" id="GO:0038039">
    <property type="term" value="C:G protein-coupled receptor heterodimeric complex"/>
    <property type="evidence" value="ECO:0007669"/>
    <property type="project" value="TreeGrafter"/>
</dbReference>
<gene>
    <name evidence="13" type="primary">LOC106153045</name>
</gene>
<comment type="subcellular location">
    <subcellularLocation>
        <location evidence="1">Membrane</location>
        <topology evidence="1">Multi-pass membrane protein</topology>
    </subcellularLocation>
</comment>
<evidence type="ECO:0000256" key="2">
    <source>
        <dbReference type="ARBA" id="ARBA00022692"/>
    </source>
</evidence>
<keyword evidence="3 10" id="KW-1133">Transmembrane helix</keyword>
<feature type="region of interest" description="Disordered" evidence="9">
    <location>
        <begin position="532"/>
        <end position="692"/>
    </location>
</feature>
<dbReference type="PRINTS" id="PR01176">
    <property type="entry name" value="GABABRECEPTR"/>
</dbReference>
<dbReference type="GeneID" id="106153045"/>
<feature type="transmembrane region" description="Helical" evidence="10">
    <location>
        <begin position="360"/>
        <end position="383"/>
    </location>
</feature>
<evidence type="ECO:0000256" key="10">
    <source>
        <dbReference type="SAM" id="Phobius"/>
    </source>
</evidence>
<feature type="compositionally biased region" description="Polar residues" evidence="9">
    <location>
        <begin position="834"/>
        <end position="853"/>
    </location>
</feature>
<evidence type="ECO:0000256" key="9">
    <source>
        <dbReference type="SAM" id="MobiDB-lite"/>
    </source>
</evidence>
<evidence type="ECO:0000256" key="1">
    <source>
        <dbReference type="ARBA" id="ARBA00004141"/>
    </source>
</evidence>
<sequence length="997" mass="111247">MTEDQYSAAAFAYDATMAVITALNTSLAETSRSQDFREVSRVFDASMWNIRMSGKTGYLKFSKTGLRTVNVSISWFEDMVLTSIGKYESEVVLTTNISKVMGQDEVVLETKLDGVPLYLLVIMSAFAVLGMAYAFALLMYNVNKNKDRIIKMTSPNINVIVCVGAVFAYSCAILGGLDNGYFALDILGQVYQATVTLTALSFTIVYGSIFAKTWRVYLIFKNMQVNGKTTKDEHLLLALGALLAIDLVILLPWILVDPISCQQMSQVKVYQNLSNTDIMHSINECTSDYFAMWILLLFGYKMLLLIGGLYCAWQTRHVTLPSLKDSQYLYVIIYSAFAVGVLILPIMLSTQMSAPIKYAAGATALIVLTTATLTIAFIPKVLLVRKHDKKRKKGAEPKFNFSESVQKTKEKTKDGFCGCFGGQKSKDNPYVKEVVATEIDTLKRMLKEKDRSIRELTDRLFYGSEKFQNYLRNPKRPSEEQVMSRRVRLRTRSQEYLGKSRDDIYRVKSQESIIMSREDLRDIADGRISVITTVKEEQEPETQPNSPREGYDTEGSSGGQEVSNTTQNVTSPNISGRSVIDSMKVNTSFNDTTRAELSSDLSPGSESMVSEGRERLLEDSTRKLLPKERRSLSPSKSPNTDSAIERGSSLETSEESFSEGRIPSDIQVSSPDLRDSSRESSLLQTSDRERLVVRNKPTAVRNGHIPGMQPPPVKQKVKIQPQPLDSRALKNPQQINTVVPGIARAASPVKRGVSKSPVFNGQQINLSVPKKVGFENPVFHNNDVVYTDTEASEIGFKIDRRKLNDSYRQACRPALEPGDLGTLPREESKKLSEALSQKAASQNNEYIHSNGTVLNGKKSPVRDVAQTLSLTKTPPKDLRINSPSDDSNLEQSPFSVFTVQRSHMDFPSAPPPSPLESISYAPVILPYHKHGKLNHHHLQDSRQSAFTFVHNQDKLYPGYRPTIGQRYSTVIEEQNGLDSEEGWPEEEVNKNVAVSSV</sequence>
<evidence type="ECO:0000256" key="5">
    <source>
        <dbReference type="ARBA" id="ARBA00023136"/>
    </source>
</evidence>
<feature type="transmembrane region" description="Helical" evidence="10">
    <location>
        <begin position="159"/>
        <end position="177"/>
    </location>
</feature>
<feature type="compositionally biased region" description="Polar residues" evidence="9">
    <location>
        <begin position="584"/>
        <end position="608"/>
    </location>
</feature>
<name>A0A1S3H8F2_LINAN</name>
<feature type="region of interest" description="Disordered" evidence="9">
    <location>
        <begin position="975"/>
        <end position="997"/>
    </location>
</feature>
<dbReference type="OrthoDB" id="2150267at2759"/>
<dbReference type="Pfam" id="PF00003">
    <property type="entry name" value="7tm_3"/>
    <property type="match status" value="1"/>
</dbReference>
<feature type="compositionally biased region" description="Polar residues" evidence="9">
    <location>
        <begin position="881"/>
        <end position="891"/>
    </location>
</feature>
<proteinExistence type="predicted"/>
<keyword evidence="6" id="KW-0675">Receptor</keyword>
<keyword evidence="2 10" id="KW-0812">Transmembrane</keyword>
<feature type="region of interest" description="Disordered" evidence="9">
    <location>
        <begin position="814"/>
        <end position="891"/>
    </location>
</feature>